<evidence type="ECO:0000313" key="3">
    <source>
        <dbReference type="EMBL" id="OZC02200.1"/>
    </source>
</evidence>
<sequence>MRFAFVLIVLVALGGVLFATQPTNLEDIEFAIPFVSTTIIGIKLWTVLGAWVLGLFMGYLAAVPGAFSAKRRAKKLEKQMTAVQAQAGETAADARATAATARTPAARAMANETAEDASETQRLADEVARRTASISRDA</sequence>
<evidence type="ECO:0008006" key="5">
    <source>
        <dbReference type="Google" id="ProtNLM"/>
    </source>
</evidence>
<evidence type="ECO:0000256" key="1">
    <source>
        <dbReference type="SAM" id="MobiDB-lite"/>
    </source>
</evidence>
<feature type="region of interest" description="Disordered" evidence="1">
    <location>
        <begin position="109"/>
        <end position="138"/>
    </location>
</feature>
<name>A0A259TWX5_9BACT</name>
<gene>
    <name evidence="3" type="ORF">BSZ36_03875</name>
</gene>
<reference evidence="3 4" key="1">
    <citation type="submission" date="2016-11" db="EMBL/GenBank/DDBJ databases">
        <title>Study of marine rhodopsin-containing bacteria.</title>
        <authorList>
            <person name="Yoshizawa S."/>
            <person name="Kumagai Y."/>
            <person name="Kogure K."/>
        </authorList>
    </citation>
    <scope>NUCLEOTIDE SEQUENCE [LARGE SCALE GENOMIC DNA]</scope>
    <source>
        <strain evidence="3 4">SG-29</strain>
    </source>
</reference>
<dbReference type="Proteomes" id="UP000216446">
    <property type="component" value="Unassembled WGS sequence"/>
</dbReference>
<accession>A0A259TWX5</accession>
<protein>
    <recommendedName>
        <fullName evidence="5">Lipopolysaccharide assembly protein A domain-containing protein</fullName>
    </recommendedName>
</protein>
<dbReference type="InParanoid" id="A0A259TWX5"/>
<evidence type="ECO:0000313" key="4">
    <source>
        <dbReference type="Proteomes" id="UP000216446"/>
    </source>
</evidence>
<dbReference type="EMBL" id="MQWB01000001">
    <property type="protein sequence ID" value="OZC02200.1"/>
    <property type="molecule type" value="Genomic_DNA"/>
</dbReference>
<dbReference type="RefSeq" id="WP_179271012.1">
    <property type="nucleotide sequence ID" value="NZ_MQWB01000001.1"/>
</dbReference>
<comment type="caution">
    <text evidence="3">The sequence shown here is derived from an EMBL/GenBank/DDBJ whole genome shotgun (WGS) entry which is preliminary data.</text>
</comment>
<keyword evidence="4" id="KW-1185">Reference proteome</keyword>
<proteinExistence type="predicted"/>
<organism evidence="3 4">
    <name type="scientific">Rubricoccus marinus</name>
    <dbReference type="NCBI Taxonomy" id="716817"/>
    <lineage>
        <taxon>Bacteria</taxon>
        <taxon>Pseudomonadati</taxon>
        <taxon>Rhodothermota</taxon>
        <taxon>Rhodothermia</taxon>
        <taxon>Rhodothermales</taxon>
        <taxon>Rubricoccaceae</taxon>
        <taxon>Rubricoccus</taxon>
    </lineage>
</organism>
<dbReference type="AlphaFoldDB" id="A0A259TWX5"/>
<feature type="transmembrane region" description="Helical" evidence="2">
    <location>
        <begin position="42"/>
        <end position="67"/>
    </location>
</feature>
<keyword evidence="2" id="KW-1133">Transmembrane helix</keyword>
<keyword evidence="2" id="KW-0472">Membrane</keyword>
<keyword evidence="2" id="KW-0812">Transmembrane</keyword>
<evidence type="ECO:0000256" key="2">
    <source>
        <dbReference type="SAM" id="Phobius"/>
    </source>
</evidence>